<sequence>MPRLLPACLLVLIACTNAISQGCSDAGFCTMGAMKPDQPFNKKIELRLRSMEISFYRGTTTLTPIVYVATADLNFSLNRKTSFQVKLPYQAVSGSLANTSGLGDISLCITRNIYTTENYDINLSVGGKIPTNRSDKDVDGYPLPMYYQTSLGTYDFITGISLISKKWLFATGIQHPFNKNNNQFLWSAWEGSSEDMGYIHDYARAKELKRGTDIMFRVERNFRFSRINFSFGLLPIYRINKDEIADANGNRFKQDKAHGLALSGIFTTGYNFNVQSGVKLLVGHKITNRDVNPDGLTRELVSSISYYHRF</sequence>
<feature type="signal peptide" evidence="1">
    <location>
        <begin position="1"/>
        <end position="20"/>
    </location>
</feature>
<gene>
    <name evidence="2" type="ORF">ACFQ21_27605</name>
</gene>
<reference evidence="3" key="1">
    <citation type="journal article" date="2019" name="Int. J. Syst. Evol. Microbiol.">
        <title>The Global Catalogue of Microorganisms (GCM) 10K type strain sequencing project: providing services to taxonomists for standard genome sequencing and annotation.</title>
        <authorList>
            <consortium name="The Broad Institute Genomics Platform"/>
            <consortium name="The Broad Institute Genome Sequencing Center for Infectious Disease"/>
            <person name="Wu L."/>
            <person name="Ma J."/>
        </authorList>
    </citation>
    <scope>NUCLEOTIDE SEQUENCE [LARGE SCALE GENOMIC DNA]</scope>
    <source>
        <strain evidence="3">CCUG 58938</strain>
    </source>
</reference>
<dbReference type="RefSeq" id="WP_377585338.1">
    <property type="nucleotide sequence ID" value="NZ_JBHTKA010000015.1"/>
</dbReference>
<feature type="chain" id="PRO_5046165110" description="Transporter" evidence="1">
    <location>
        <begin position="21"/>
        <end position="310"/>
    </location>
</feature>
<accession>A0ABW3KCQ1</accession>
<name>A0ABW3KCQ1_9BACT</name>
<proteinExistence type="predicted"/>
<organism evidence="2 3">
    <name type="scientific">Ohtaekwangia kribbensis</name>
    <dbReference type="NCBI Taxonomy" id="688913"/>
    <lineage>
        <taxon>Bacteria</taxon>
        <taxon>Pseudomonadati</taxon>
        <taxon>Bacteroidota</taxon>
        <taxon>Cytophagia</taxon>
        <taxon>Cytophagales</taxon>
        <taxon>Fulvivirgaceae</taxon>
        <taxon>Ohtaekwangia</taxon>
    </lineage>
</organism>
<evidence type="ECO:0000313" key="2">
    <source>
        <dbReference type="EMBL" id="MFD1003123.1"/>
    </source>
</evidence>
<keyword evidence="1" id="KW-0732">Signal</keyword>
<protein>
    <recommendedName>
        <fullName evidence="4">Transporter</fullName>
    </recommendedName>
</protein>
<dbReference type="Proteomes" id="UP001597112">
    <property type="component" value="Unassembled WGS sequence"/>
</dbReference>
<keyword evidence="3" id="KW-1185">Reference proteome</keyword>
<dbReference type="PROSITE" id="PS51257">
    <property type="entry name" value="PROKAR_LIPOPROTEIN"/>
    <property type="match status" value="1"/>
</dbReference>
<comment type="caution">
    <text evidence="2">The sequence shown here is derived from an EMBL/GenBank/DDBJ whole genome shotgun (WGS) entry which is preliminary data.</text>
</comment>
<dbReference type="EMBL" id="JBHTKA010000015">
    <property type="protein sequence ID" value="MFD1003123.1"/>
    <property type="molecule type" value="Genomic_DNA"/>
</dbReference>
<evidence type="ECO:0000256" key="1">
    <source>
        <dbReference type="SAM" id="SignalP"/>
    </source>
</evidence>
<evidence type="ECO:0008006" key="4">
    <source>
        <dbReference type="Google" id="ProtNLM"/>
    </source>
</evidence>
<evidence type="ECO:0000313" key="3">
    <source>
        <dbReference type="Proteomes" id="UP001597112"/>
    </source>
</evidence>